<dbReference type="AlphaFoldDB" id="A0A1Y3VWE4"/>
<dbReference type="EMBL" id="NFKM01000008">
    <property type="protein sequence ID" value="OUP60959.1"/>
    <property type="molecule type" value="Genomic_DNA"/>
</dbReference>
<organism evidence="3 4">
    <name type="scientific">Faecalitalea cylindroides</name>
    <dbReference type="NCBI Taxonomy" id="39483"/>
    <lineage>
        <taxon>Bacteria</taxon>
        <taxon>Bacillati</taxon>
        <taxon>Bacillota</taxon>
        <taxon>Erysipelotrichia</taxon>
        <taxon>Erysipelotrichales</taxon>
        <taxon>Erysipelotrichaceae</taxon>
        <taxon>Faecalitalea</taxon>
    </lineage>
</organism>
<reference evidence="2" key="3">
    <citation type="submission" date="2023-01" db="EMBL/GenBank/DDBJ databases">
        <title>Human gut microbiome strain richness.</title>
        <authorList>
            <person name="Chen-Liaw A."/>
        </authorList>
    </citation>
    <scope>NUCLEOTIDE SEQUENCE</scope>
    <source>
        <strain evidence="2">D55st1_G4_D55t1_190419</strain>
    </source>
</reference>
<dbReference type="Gene3D" id="1.10.10.10">
    <property type="entry name" value="Winged helix-like DNA-binding domain superfamily/Winged helix DNA-binding domain"/>
    <property type="match status" value="1"/>
</dbReference>
<dbReference type="InterPro" id="IPR005149">
    <property type="entry name" value="Tscrpt_reg_PadR_N"/>
</dbReference>
<proteinExistence type="predicted"/>
<dbReference type="RefSeq" id="WP_015535582.1">
    <property type="nucleotide sequence ID" value="NZ_CABKSV010000097.1"/>
</dbReference>
<dbReference type="SUPFAM" id="SSF46785">
    <property type="entry name" value="Winged helix' DNA-binding domain"/>
    <property type="match status" value="1"/>
</dbReference>
<name>A0A1Y3VWE4_9FIRM</name>
<dbReference type="Pfam" id="PF03551">
    <property type="entry name" value="PadR"/>
    <property type="match status" value="1"/>
</dbReference>
<dbReference type="InterPro" id="IPR052509">
    <property type="entry name" value="Metal_resp_DNA-bind_regulator"/>
</dbReference>
<evidence type="ECO:0000313" key="3">
    <source>
        <dbReference type="EMBL" id="OUP60959.1"/>
    </source>
</evidence>
<dbReference type="GeneID" id="79875619"/>
<sequence>MAFQLGAGLLEACVLGVLADEDTYGYKLTQEVRNVMSVSESTLYPVLRRLMKEGYLETYDQEYMGRNRRYYHLSAKGKLKHLDNIKEWTHFSQNVDSLLRKGELK</sequence>
<comment type="caution">
    <text evidence="3">The sequence shown here is derived from an EMBL/GenBank/DDBJ whole genome shotgun (WGS) entry which is preliminary data.</text>
</comment>
<feature type="domain" description="Transcription regulator PadR N-terminal" evidence="1">
    <location>
        <begin position="14"/>
        <end position="78"/>
    </location>
</feature>
<evidence type="ECO:0000313" key="4">
    <source>
        <dbReference type="Proteomes" id="UP000195447"/>
    </source>
</evidence>
<dbReference type="Proteomes" id="UP000195447">
    <property type="component" value="Unassembled WGS sequence"/>
</dbReference>
<dbReference type="InterPro" id="IPR036390">
    <property type="entry name" value="WH_DNA-bd_sf"/>
</dbReference>
<dbReference type="PANTHER" id="PTHR33169">
    <property type="entry name" value="PADR-FAMILY TRANSCRIPTIONAL REGULATOR"/>
    <property type="match status" value="1"/>
</dbReference>
<gene>
    <name evidence="3" type="ORF">B5F14_05255</name>
    <name evidence="2" type="ORF">POG00_02065</name>
</gene>
<reference evidence="4" key="1">
    <citation type="submission" date="2017-04" db="EMBL/GenBank/DDBJ databases">
        <title>Function of individual gut microbiota members based on whole genome sequencing of pure cultures obtained from chicken caecum.</title>
        <authorList>
            <person name="Medvecky M."/>
            <person name="Cejkova D."/>
            <person name="Polansky O."/>
            <person name="Karasova D."/>
            <person name="Kubasova T."/>
            <person name="Cizek A."/>
            <person name="Rychlik I."/>
        </authorList>
    </citation>
    <scope>NUCLEOTIDE SEQUENCE [LARGE SCALE GENOMIC DNA]</scope>
    <source>
        <strain evidence="4">An178</strain>
    </source>
</reference>
<evidence type="ECO:0000313" key="2">
    <source>
        <dbReference type="EMBL" id="MDC0827490.1"/>
    </source>
</evidence>
<dbReference type="EMBL" id="JAQNCK010000004">
    <property type="protein sequence ID" value="MDC0827490.1"/>
    <property type="molecule type" value="Genomic_DNA"/>
</dbReference>
<protein>
    <submittedName>
        <fullName evidence="3">PadR family transcriptional regulator</fullName>
    </submittedName>
</protein>
<evidence type="ECO:0000259" key="1">
    <source>
        <dbReference type="Pfam" id="PF03551"/>
    </source>
</evidence>
<accession>A0A1Y3VWE4</accession>
<dbReference type="Proteomes" id="UP001220658">
    <property type="component" value="Unassembled WGS sequence"/>
</dbReference>
<dbReference type="InterPro" id="IPR036388">
    <property type="entry name" value="WH-like_DNA-bd_sf"/>
</dbReference>
<reference evidence="3" key="2">
    <citation type="journal article" date="2018" name="BMC Genomics">
        <title>Whole genome sequencing and function prediction of 133 gut anaerobes isolated from chicken caecum in pure cultures.</title>
        <authorList>
            <person name="Medvecky M."/>
            <person name="Cejkova D."/>
            <person name="Polansky O."/>
            <person name="Karasova D."/>
            <person name="Kubasova T."/>
            <person name="Cizek A."/>
            <person name="Rychlik I."/>
        </authorList>
    </citation>
    <scope>NUCLEOTIDE SEQUENCE</scope>
    <source>
        <strain evidence="3">An178</strain>
    </source>
</reference>
<keyword evidence="4" id="KW-1185">Reference proteome</keyword>
<dbReference type="PANTHER" id="PTHR33169:SF24">
    <property type="entry name" value="TRANSCRIPTIONAL REGULATOR, PADR FAMILY"/>
    <property type="match status" value="1"/>
</dbReference>